<feature type="compositionally biased region" description="Low complexity" evidence="1">
    <location>
        <begin position="488"/>
        <end position="497"/>
    </location>
</feature>
<sequence length="655" mass="74194">MIQPSQHRQFSDTLDKTNDANSTAAHFNLIRESAAYQEVEREAGKDLEALQDVDSTPALIFDRRLPDEKRIKILGELLQSTLLASEHRGGYQLENLNKLCMEFEEDTGLHLDLILHNFGFPSMKAFIQSNAMAPYTHILKNSEGETIVKGKQTGNPLLGKLMNDQLIAGQSAKKKELQEQNEYATRIQLALRDPKVLKHKLMMLEVIQELGGDRTPIEYGKVQTRFKEKFQIELNKKNCKEMFNVGHAKNMLSDVFNGDLRVVESSDSSGMLFVKLYDPFEVLKQKYEELRKMQDELGEGEAERCAAEEDKIDNPRKYRIKGEKKEKKVVDIPTHDFMKPSKITPMEVKKITQNAQEPAKEVFETTENVTVSKKTYKRDGKYSAPAVGQDYSDDEEDDEDEEEEMEDSDDSDQLAESYTYKPKPEARVELAEGGDLDDAFGNDDESDNEQERTVVNSSDVSTTSTIVEKTYIKETKTEAVLQSKVPETSASSSSTSSPEIIDLPKESPEYNVSNHEVKRPESIPSTSSLEVGYKNSKLSVDGRSQPQSPNPISARSQGSRTSSTSSEKRNEEYLVKGVGVRNKVAEYEIFMFIKGLIAGVYPNPMHTELVMEKLLQFMPQNPYVHDVEILERIKKLPFLQVINDKFLLLLLPDSK</sequence>
<feature type="compositionally biased region" description="Low complexity" evidence="1">
    <location>
        <begin position="553"/>
        <end position="565"/>
    </location>
</feature>
<feature type="region of interest" description="Disordered" evidence="1">
    <location>
        <begin position="379"/>
        <end position="569"/>
    </location>
</feature>
<dbReference type="InterPro" id="IPR055937">
    <property type="entry name" value="DUF7515"/>
</dbReference>
<evidence type="ECO:0000313" key="5">
    <source>
        <dbReference type="WBParaSite" id="BXY_1413900.1"/>
    </source>
</evidence>
<evidence type="ECO:0000259" key="2">
    <source>
        <dbReference type="Pfam" id="PF24359"/>
    </source>
</evidence>
<feature type="domain" description="DUF7516" evidence="3">
    <location>
        <begin position="197"/>
        <end position="281"/>
    </location>
</feature>
<feature type="compositionally biased region" description="Low complexity" evidence="1">
    <location>
        <begin position="453"/>
        <end position="467"/>
    </location>
</feature>
<feature type="domain" description="DUF7515" evidence="2">
    <location>
        <begin position="71"/>
        <end position="152"/>
    </location>
</feature>
<dbReference type="Pfam" id="PF24360">
    <property type="entry name" value="DUF7516"/>
    <property type="match status" value="1"/>
</dbReference>
<accession>A0A1I7SM55</accession>
<name>A0A1I7SM55_BURXY</name>
<evidence type="ECO:0000313" key="4">
    <source>
        <dbReference type="Proteomes" id="UP000095284"/>
    </source>
</evidence>
<dbReference type="WBParaSite" id="BXY_1413900.1">
    <property type="protein sequence ID" value="BXY_1413900.1"/>
    <property type="gene ID" value="BXY_1413900"/>
</dbReference>
<dbReference type="AlphaFoldDB" id="A0A1I7SM55"/>
<reference evidence="5" key="1">
    <citation type="submission" date="2016-11" db="UniProtKB">
        <authorList>
            <consortium name="WormBaseParasite"/>
        </authorList>
    </citation>
    <scope>IDENTIFICATION</scope>
</reference>
<feature type="compositionally biased region" description="Acidic residues" evidence="1">
    <location>
        <begin position="432"/>
        <end position="448"/>
    </location>
</feature>
<protein>
    <submittedName>
        <fullName evidence="5">HTH OST-type domain-containing protein</fullName>
    </submittedName>
</protein>
<dbReference type="InterPro" id="IPR055938">
    <property type="entry name" value="DUF7516"/>
</dbReference>
<evidence type="ECO:0000259" key="3">
    <source>
        <dbReference type="Pfam" id="PF24360"/>
    </source>
</evidence>
<dbReference type="Proteomes" id="UP000095284">
    <property type="component" value="Unplaced"/>
</dbReference>
<organism evidence="4 5">
    <name type="scientific">Bursaphelenchus xylophilus</name>
    <name type="common">Pinewood nematode worm</name>
    <name type="synonym">Aphelenchoides xylophilus</name>
    <dbReference type="NCBI Taxonomy" id="6326"/>
    <lineage>
        <taxon>Eukaryota</taxon>
        <taxon>Metazoa</taxon>
        <taxon>Ecdysozoa</taxon>
        <taxon>Nematoda</taxon>
        <taxon>Chromadorea</taxon>
        <taxon>Rhabditida</taxon>
        <taxon>Tylenchina</taxon>
        <taxon>Tylenchomorpha</taxon>
        <taxon>Aphelenchoidea</taxon>
        <taxon>Aphelenchoididae</taxon>
        <taxon>Bursaphelenchus</taxon>
    </lineage>
</organism>
<evidence type="ECO:0000256" key="1">
    <source>
        <dbReference type="SAM" id="MobiDB-lite"/>
    </source>
</evidence>
<feature type="compositionally biased region" description="Acidic residues" evidence="1">
    <location>
        <begin position="391"/>
        <end position="413"/>
    </location>
</feature>
<dbReference type="Pfam" id="PF24359">
    <property type="entry name" value="DUF7515"/>
    <property type="match status" value="1"/>
</dbReference>
<proteinExistence type="predicted"/>
<feature type="compositionally biased region" description="Polar residues" evidence="1">
    <location>
        <begin position="536"/>
        <end position="551"/>
    </location>
</feature>